<organism evidence="2 3">
    <name type="scientific">Pisum sativum</name>
    <name type="common">Garden pea</name>
    <name type="synonym">Lathyrus oleraceus</name>
    <dbReference type="NCBI Taxonomy" id="3888"/>
    <lineage>
        <taxon>Eukaryota</taxon>
        <taxon>Viridiplantae</taxon>
        <taxon>Streptophyta</taxon>
        <taxon>Embryophyta</taxon>
        <taxon>Tracheophyta</taxon>
        <taxon>Spermatophyta</taxon>
        <taxon>Magnoliopsida</taxon>
        <taxon>eudicotyledons</taxon>
        <taxon>Gunneridae</taxon>
        <taxon>Pentapetalae</taxon>
        <taxon>rosids</taxon>
        <taxon>fabids</taxon>
        <taxon>Fabales</taxon>
        <taxon>Fabaceae</taxon>
        <taxon>Papilionoideae</taxon>
        <taxon>50 kb inversion clade</taxon>
        <taxon>NPAAA clade</taxon>
        <taxon>Hologalegina</taxon>
        <taxon>IRL clade</taxon>
        <taxon>Fabeae</taxon>
        <taxon>Lathyrus</taxon>
    </lineage>
</organism>
<accession>A0A9D4VWP7</accession>
<gene>
    <name evidence="2" type="ORF">KIW84_076418</name>
</gene>
<feature type="compositionally biased region" description="Polar residues" evidence="1">
    <location>
        <begin position="19"/>
        <end position="28"/>
    </location>
</feature>
<evidence type="ECO:0000313" key="2">
    <source>
        <dbReference type="EMBL" id="KAI5391590.1"/>
    </source>
</evidence>
<sequence length="121" mass="13741">MLNQSNSGHDMGDLVALLSTPNENNNALHSSASAQALNNHAVNHIAMGEEQSNDDLEDDEQLYEDDLEEEDEAQLYDDSEEEDEAQLYDDSEEDEEQLYDDSEEDEEQLCDDSEEDEDYAD</sequence>
<protein>
    <submittedName>
        <fullName evidence="2">Uncharacterized protein</fullName>
    </submittedName>
</protein>
<comment type="caution">
    <text evidence="2">The sequence shown here is derived from an EMBL/GenBank/DDBJ whole genome shotgun (WGS) entry which is preliminary data.</text>
</comment>
<proteinExistence type="predicted"/>
<evidence type="ECO:0000313" key="3">
    <source>
        <dbReference type="Proteomes" id="UP001058974"/>
    </source>
</evidence>
<feature type="region of interest" description="Disordered" evidence="1">
    <location>
        <begin position="65"/>
        <end position="121"/>
    </location>
</feature>
<name>A0A9D4VWP7_PEA</name>
<dbReference type="Proteomes" id="UP001058974">
    <property type="component" value="Chromosome 7"/>
</dbReference>
<dbReference type="AlphaFoldDB" id="A0A9D4VWP7"/>
<dbReference type="EMBL" id="JAMSHJ010000007">
    <property type="protein sequence ID" value="KAI5391590.1"/>
    <property type="molecule type" value="Genomic_DNA"/>
</dbReference>
<evidence type="ECO:0000256" key="1">
    <source>
        <dbReference type="SAM" id="MobiDB-lite"/>
    </source>
</evidence>
<feature type="region of interest" description="Disordered" evidence="1">
    <location>
        <begin position="1"/>
        <end position="28"/>
    </location>
</feature>
<keyword evidence="3" id="KW-1185">Reference proteome</keyword>
<dbReference type="Gramene" id="Psat07G0641800-T1">
    <property type="protein sequence ID" value="KAI5391590.1"/>
    <property type="gene ID" value="KIW84_076418"/>
</dbReference>
<reference evidence="2 3" key="1">
    <citation type="journal article" date="2022" name="Nat. Genet.">
        <title>Improved pea reference genome and pan-genome highlight genomic features and evolutionary characteristics.</title>
        <authorList>
            <person name="Yang T."/>
            <person name="Liu R."/>
            <person name="Luo Y."/>
            <person name="Hu S."/>
            <person name="Wang D."/>
            <person name="Wang C."/>
            <person name="Pandey M.K."/>
            <person name="Ge S."/>
            <person name="Xu Q."/>
            <person name="Li N."/>
            <person name="Li G."/>
            <person name="Huang Y."/>
            <person name="Saxena R.K."/>
            <person name="Ji Y."/>
            <person name="Li M."/>
            <person name="Yan X."/>
            <person name="He Y."/>
            <person name="Liu Y."/>
            <person name="Wang X."/>
            <person name="Xiang C."/>
            <person name="Varshney R.K."/>
            <person name="Ding H."/>
            <person name="Gao S."/>
            <person name="Zong X."/>
        </authorList>
    </citation>
    <scope>NUCLEOTIDE SEQUENCE [LARGE SCALE GENOMIC DNA]</scope>
    <source>
        <strain evidence="2 3">cv. Zhongwan 6</strain>
    </source>
</reference>